<evidence type="ECO:0000256" key="5">
    <source>
        <dbReference type="ARBA" id="ARBA00023002"/>
    </source>
</evidence>
<dbReference type="InterPro" id="IPR011032">
    <property type="entry name" value="GroES-like_sf"/>
</dbReference>
<accession>A0A6B1G9R5</accession>
<feature type="domain" description="Alcohol dehydrogenase-like N-terminal" evidence="7">
    <location>
        <begin position="59"/>
        <end position="113"/>
    </location>
</feature>
<feature type="domain" description="Alcohol dehydrogenase-like C-terminal" evidence="6">
    <location>
        <begin position="176"/>
        <end position="273"/>
    </location>
</feature>
<dbReference type="Gene3D" id="3.90.180.10">
    <property type="entry name" value="Medium-chain alcohol dehydrogenases, catalytic domain"/>
    <property type="match status" value="2"/>
</dbReference>
<dbReference type="Pfam" id="PF08240">
    <property type="entry name" value="ADH_N"/>
    <property type="match status" value="1"/>
</dbReference>
<dbReference type="SUPFAM" id="SSF51735">
    <property type="entry name" value="NAD(P)-binding Rossmann-fold domains"/>
    <property type="match status" value="1"/>
</dbReference>
<comment type="cofactor">
    <cofactor evidence="1">
        <name>Zn(2+)</name>
        <dbReference type="ChEBI" id="CHEBI:29105"/>
    </cofactor>
</comment>
<proteinExistence type="inferred from homology"/>
<dbReference type="GO" id="GO:0046872">
    <property type="term" value="F:metal ion binding"/>
    <property type="evidence" value="ECO:0007669"/>
    <property type="project" value="UniProtKB-KW"/>
</dbReference>
<evidence type="ECO:0000256" key="1">
    <source>
        <dbReference type="ARBA" id="ARBA00001947"/>
    </source>
</evidence>
<evidence type="ECO:0000256" key="2">
    <source>
        <dbReference type="ARBA" id="ARBA00008072"/>
    </source>
</evidence>
<dbReference type="Gene3D" id="3.40.50.720">
    <property type="entry name" value="NAD(P)-binding Rossmann-like Domain"/>
    <property type="match status" value="1"/>
</dbReference>
<evidence type="ECO:0000313" key="8">
    <source>
        <dbReference type="EMBL" id="MYH63895.1"/>
    </source>
</evidence>
<evidence type="ECO:0000259" key="6">
    <source>
        <dbReference type="Pfam" id="PF00107"/>
    </source>
</evidence>
<organism evidence="8">
    <name type="scientific">Caldilineaceae bacterium SB0675_bin_29</name>
    <dbReference type="NCBI Taxonomy" id="2605266"/>
    <lineage>
        <taxon>Bacteria</taxon>
        <taxon>Bacillati</taxon>
        <taxon>Chloroflexota</taxon>
        <taxon>Caldilineae</taxon>
        <taxon>Caldilineales</taxon>
        <taxon>Caldilineaceae</taxon>
    </lineage>
</organism>
<evidence type="ECO:0000256" key="3">
    <source>
        <dbReference type="ARBA" id="ARBA00022723"/>
    </source>
</evidence>
<dbReference type="PANTHER" id="PTHR43350">
    <property type="entry name" value="NAD-DEPENDENT ALCOHOL DEHYDROGENASE"/>
    <property type="match status" value="1"/>
</dbReference>
<keyword evidence="4" id="KW-0862">Zinc</keyword>
<keyword evidence="5" id="KW-0560">Oxidoreductase</keyword>
<sequence>MPKEVVFAGPRQVEIGEYADPPLGPRDVRVANLYSGISHGTERSHYRGEAVWHGRSVETDGFVTEGRSMKYPFTYGYEDVARVMEVGAEVSELAVGDVVMGSAHHRETRNFNLDLAKVGATTKGVGVSVFPYPLPPDDDDLEKYIFVSLGTVALDAVLVGPVRIGESAVVVGQGVVGLLTMQLCKLSGADPVIAIDLLDERLDTAKRLGADFALNPNHGDVGREVKRILGGPGADVCFECSGQAGGIGLAMHCGTPFPKVVAVGMYDGPADDLYLGEEFCRSAGQILHSRSGGYRLPPENADSGLYHRRWDIIRVHNVIIKLLHTGRLDVSGLITHRFALEEAPQAYKLIDEGAAGMMKVIFDLTTA</sequence>
<dbReference type="Pfam" id="PF00107">
    <property type="entry name" value="ADH_zinc_N"/>
    <property type="match status" value="1"/>
</dbReference>
<dbReference type="InterPro" id="IPR013149">
    <property type="entry name" value="ADH-like_C"/>
</dbReference>
<name>A0A6B1G9R5_9CHLR</name>
<dbReference type="CDD" id="cd08255">
    <property type="entry name" value="2-desacetyl-2-hydroxyethyl_bacteriochlorophyllide_like"/>
    <property type="match status" value="1"/>
</dbReference>
<comment type="similarity">
    <text evidence="2">Belongs to the zinc-containing alcohol dehydrogenase family.</text>
</comment>
<dbReference type="InterPro" id="IPR013154">
    <property type="entry name" value="ADH-like_N"/>
</dbReference>
<protein>
    <submittedName>
        <fullName evidence="8">Zinc-binding dehydrogenase</fullName>
    </submittedName>
</protein>
<dbReference type="PANTHER" id="PTHR43350:SF19">
    <property type="entry name" value="D-GULOSIDE 3-DEHYDROGENASE"/>
    <property type="match status" value="1"/>
</dbReference>
<reference evidence="8" key="1">
    <citation type="submission" date="2019-09" db="EMBL/GenBank/DDBJ databases">
        <title>Characterisation of the sponge microbiome using genome-centric metagenomics.</title>
        <authorList>
            <person name="Engelberts J.P."/>
            <person name="Robbins S.J."/>
            <person name="De Goeij J.M."/>
            <person name="Aranda M."/>
            <person name="Bell S.C."/>
            <person name="Webster N.S."/>
        </authorList>
    </citation>
    <scope>NUCLEOTIDE SEQUENCE</scope>
    <source>
        <strain evidence="8">SB0675_bin_29</strain>
    </source>
</reference>
<dbReference type="GO" id="GO:0016491">
    <property type="term" value="F:oxidoreductase activity"/>
    <property type="evidence" value="ECO:0007669"/>
    <property type="project" value="UniProtKB-KW"/>
</dbReference>
<dbReference type="SUPFAM" id="SSF50129">
    <property type="entry name" value="GroES-like"/>
    <property type="match status" value="1"/>
</dbReference>
<keyword evidence="3" id="KW-0479">Metal-binding</keyword>
<evidence type="ECO:0000259" key="7">
    <source>
        <dbReference type="Pfam" id="PF08240"/>
    </source>
</evidence>
<dbReference type="InterPro" id="IPR036291">
    <property type="entry name" value="NAD(P)-bd_dom_sf"/>
</dbReference>
<evidence type="ECO:0000256" key="4">
    <source>
        <dbReference type="ARBA" id="ARBA00022833"/>
    </source>
</evidence>
<dbReference type="EMBL" id="VYDA01000702">
    <property type="protein sequence ID" value="MYH63895.1"/>
    <property type="molecule type" value="Genomic_DNA"/>
</dbReference>
<dbReference type="AlphaFoldDB" id="A0A6B1G9R5"/>
<gene>
    <name evidence="8" type="ORF">F4148_19835</name>
</gene>
<comment type="caution">
    <text evidence="8">The sequence shown here is derived from an EMBL/GenBank/DDBJ whole genome shotgun (WGS) entry which is preliminary data.</text>
</comment>